<protein>
    <submittedName>
        <fullName evidence="1">Uncharacterized protein</fullName>
    </submittedName>
</protein>
<name>A0ACB9ZWA8_CATRO</name>
<comment type="caution">
    <text evidence="1">The sequence shown here is derived from an EMBL/GenBank/DDBJ whole genome shotgun (WGS) entry which is preliminary data.</text>
</comment>
<reference evidence="2" key="1">
    <citation type="journal article" date="2023" name="Nat. Plants">
        <title>Single-cell RNA sequencing provides a high-resolution roadmap for understanding the multicellular compartmentation of specialized metabolism.</title>
        <authorList>
            <person name="Sun S."/>
            <person name="Shen X."/>
            <person name="Li Y."/>
            <person name="Li Y."/>
            <person name="Wang S."/>
            <person name="Li R."/>
            <person name="Zhang H."/>
            <person name="Shen G."/>
            <person name="Guo B."/>
            <person name="Wei J."/>
            <person name="Xu J."/>
            <person name="St-Pierre B."/>
            <person name="Chen S."/>
            <person name="Sun C."/>
        </authorList>
    </citation>
    <scope>NUCLEOTIDE SEQUENCE [LARGE SCALE GENOMIC DNA]</scope>
</reference>
<sequence>MQAPNCVYVIHALLFIGVGYICDVGTYIIRRSCLEKIKSRKFIFRIYMKMNGGGGGVQYEEEEGEVVEPVSPTGQYFNSSVLSVTVIGVLESEIPVVIDDSITLKLIYDVFLPINPRFSSIMIEDENGVKQWKKVQVKPNNHIHIPIFPEGKSIEFYDECFNDYLTKIAMEKLPQNQPLWEIHIITYPTKNSAGNLVFKLHHALGDGFSLMGALLSCLQRADDPSLPITFPAFRNEPVGKSTVGVCRKVPSILSGIGNTMADFAWGVMKSTFLEDDKSPIRSGDEGVEFRPITITTMEFSIDQIKRIKANLEVSINDVICGVIFMGTRMYMEATNPEKMNANSTALVLLNTRNIAGYKSVMEMVEPNPESKWGNQFGFLHVSVPTLSKNQSSNPLNFIYKAKEIIQRKRNSAAVFFTGKLLETLRKHRGPEGTAAYVHNTLKNSSMTISNVFGPVDKLALANHPAKGMYFMVVGVPQSLTITMVSYMRKLRIAVGTEKGFMDPQKYNSCIQEAFDIMMSKASTASVS</sequence>
<dbReference type="Proteomes" id="UP001060085">
    <property type="component" value="Linkage Group LG07"/>
</dbReference>
<accession>A0ACB9ZWA8</accession>
<dbReference type="EMBL" id="CM044707">
    <property type="protein sequence ID" value="KAI5652545.1"/>
    <property type="molecule type" value="Genomic_DNA"/>
</dbReference>
<proteinExistence type="predicted"/>
<gene>
    <name evidence="1" type="ORF">M9H77_29732</name>
</gene>
<organism evidence="1 2">
    <name type="scientific">Catharanthus roseus</name>
    <name type="common">Madagascar periwinkle</name>
    <name type="synonym">Vinca rosea</name>
    <dbReference type="NCBI Taxonomy" id="4058"/>
    <lineage>
        <taxon>Eukaryota</taxon>
        <taxon>Viridiplantae</taxon>
        <taxon>Streptophyta</taxon>
        <taxon>Embryophyta</taxon>
        <taxon>Tracheophyta</taxon>
        <taxon>Spermatophyta</taxon>
        <taxon>Magnoliopsida</taxon>
        <taxon>eudicotyledons</taxon>
        <taxon>Gunneridae</taxon>
        <taxon>Pentapetalae</taxon>
        <taxon>asterids</taxon>
        <taxon>lamiids</taxon>
        <taxon>Gentianales</taxon>
        <taxon>Apocynaceae</taxon>
        <taxon>Rauvolfioideae</taxon>
        <taxon>Vinceae</taxon>
        <taxon>Catharanthinae</taxon>
        <taxon>Catharanthus</taxon>
    </lineage>
</organism>
<evidence type="ECO:0000313" key="2">
    <source>
        <dbReference type="Proteomes" id="UP001060085"/>
    </source>
</evidence>
<evidence type="ECO:0000313" key="1">
    <source>
        <dbReference type="EMBL" id="KAI5652545.1"/>
    </source>
</evidence>
<keyword evidence="2" id="KW-1185">Reference proteome</keyword>